<comment type="caution">
    <text evidence="1">The sequence shown here is derived from an EMBL/GenBank/DDBJ whole genome shotgun (WGS) entry which is preliminary data.</text>
</comment>
<reference evidence="1" key="1">
    <citation type="submission" date="2020-10" db="EMBL/GenBank/DDBJ databases">
        <authorList>
            <person name="Gilroy R."/>
        </authorList>
    </citation>
    <scope>NUCLEOTIDE SEQUENCE</scope>
    <source>
        <strain evidence="1">CHK190-19873</strain>
    </source>
</reference>
<gene>
    <name evidence="1" type="ORF">IAB44_06230</name>
</gene>
<dbReference type="Proteomes" id="UP000823935">
    <property type="component" value="Unassembled WGS sequence"/>
</dbReference>
<dbReference type="AlphaFoldDB" id="A0A9D1JJW8"/>
<sequence>MSYVFLCLNEELKTETYPDMGDGKTEESYYEYDYNEIVGPVDKLPIDDIREHPDQYINYAYNATDPSDANAYTDKKISELKARIDADLAPIYKELAK</sequence>
<evidence type="ECO:0000313" key="2">
    <source>
        <dbReference type="Proteomes" id="UP000823935"/>
    </source>
</evidence>
<protein>
    <submittedName>
        <fullName evidence="1">Uncharacterized protein</fullName>
    </submittedName>
</protein>
<proteinExistence type="predicted"/>
<organism evidence="1 2">
    <name type="scientific">Candidatus Limivivens intestinipullorum</name>
    <dbReference type="NCBI Taxonomy" id="2840858"/>
    <lineage>
        <taxon>Bacteria</taxon>
        <taxon>Bacillati</taxon>
        <taxon>Bacillota</taxon>
        <taxon>Clostridia</taxon>
        <taxon>Lachnospirales</taxon>
        <taxon>Lachnospiraceae</taxon>
        <taxon>Lachnospiraceae incertae sedis</taxon>
        <taxon>Candidatus Limivivens</taxon>
    </lineage>
</organism>
<evidence type="ECO:0000313" key="1">
    <source>
        <dbReference type="EMBL" id="HIS31128.1"/>
    </source>
</evidence>
<name>A0A9D1JJW8_9FIRM</name>
<dbReference type="EMBL" id="DVIQ01000030">
    <property type="protein sequence ID" value="HIS31128.1"/>
    <property type="molecule type" value="Genomic_DNA"/>
</dbReference>
<reference evidence="1" key="2">
    <citation type="journal article" date="2021" name="PeerJ">
        <title>Extensive microbial diversity within the chicken gut microbiome revealed by metagenomics and culture.</title>
        <authorList>
            <person name="Gilroy R."/>
            <person name="Ravi A."/>
            <person name="Getino M."/>
            <person name="Pursley I."/>
            <person name="Horton D.L."/>
            <person name="Alikhan N.F."/>
            <person name="Baker D."/>
            <person name="Gharbi K."/>
            <person name="Hall N."/>
            <person name="Watson M."/>
            <person name="Adriaenssens E.M."/>
            <person name="Foster-Nyarko E."/>
            <person name="Jarju S."/>
            <person name="Secka A."/>
            <person name="Antonio M."/>
            <person name="Oren A."/>
            <person name="Chaudhuri R.R."/>
            <person name="La Ragione R."/>
            <person name="Hildebrand F."/>
            <person name="Pallen M.J."/>
        </authorList>
    </citation>
    <scope>NUCLEOTIDE SEQUENCE</scope>
    <source>
        <strain evidence="1">CHK190-19873</strain>
    </source>
</reference>
<accession>A0A9D1JJW8</accession>